<sequence length="322" mass="36606">MSEGLSAQQYAGMYGSNLEGICLFENGRYVLYGYATMVPGNYHVEKDKIRFEPDNASTTFGVFACENKSLGDSVRMCFKGFERGETFVQLGDKKMQRVFNEGANCFGSPFVYESTVAPTRIALSYQYDGEEVKITNNTEVYTPEKKYNDFVLLYNKPDRYHAPFLGMVTKEEGETVLRVSLTSRLWPKVPDNKDMEELKAAFGGKPQELNELYANRHYKLLEEIEKDEYAYDAVSQQYLTPGTQRNEVVTDYNDVSALRKYVRILPVKRENKMLGEKGLSSIFYTDCGDPEKSYRYKPLEKPAPPHDGPLPTTTTPVPGSIK</sequence>
<gene>
    <name evidence="2" type="ORF">ICL07_09585</name>
</gene>
<accession>A0ABR7TJG3</accession>
<dbReference type="Proteomes" id="UP000659124">
    <property type="component" value="Unassembled WGS sequence"/>
</dbReference>
<protein>
    <submittedName>
        <fullName evidence="2">Uncharacterized protein</fullName>
    </submittedName>
</protein>
<feature type="compositionally biased region" description="Low complexity" evidence="1">
    <location>
        <begin position="309"/>
        <end position="322"/>
    </location>
</feature>
<comment type="caution">
    <text evidence="2">The sequence shown here is derived from an EMBL/GenBank/DDBJ whole genome shotgun (WGS) entry which is preliminary data.</text>
</comment>
<feature type="region of interest" description="Disordered" evidence="1">
    <location>
        <begin position="294"/>
        <end position="322"/>
    </location>
</feature>
<organism evidence="2 3">
    <name type="scientific">Chitinophaga qingshengii</name>
    <dbReference type="NCBI Taxonomy" id="1569794"/>
    <lineage>
        <taxon>Bacteria</taxon>
        <taxon>Pseudomonadati</taxon>
        <taxon>Bacteroidota</taxon>
        <taxon>Chitinophagia</taxon>
        <taxon>Chitinophagales</taxon>
        <taxon>Chitinophagaceae</taxon>
        <taxon>Chitinophaga</taxon>
    </lineage>
</organism>
<dbReference type="RefSeq" id="WP_188087688.1">
    <property type="nucleotide sequence ID" value="NZ_JACVFC010000001.1"/>
</dbReference>
<reference evidence="2 3" key="1">
    <citation type="submission" date="2020-09" db="EMBL/GenBank/DDBJ databases">
        <title>Genome sequences of type strains of Chitinophaga qingshengii and Chitinophaga varians.</title>
        <authorList>
            <person name="Kittiwongwattana C."/>
        </authorList>
    </citation>
    <scope>NUCLEOTIDE SEQUENCE [LARGE SCALE GENOMIC DNA]</scope>
    <source>
        <strain evidence="2 3">JCM 30026</strain>
    </source>
</reference>
<dbReference type="EMBL" id="JACVFC010000001">
    <property type="protein sequence ID" value="MBC9930623.1"/>
    <property type="molecule type" value="Genomic_DNA"/>
</dbReference>
<proteinExistence type="predicted"/>
<evidence type="ECO:0000256" key="1">
    <source>
        <dbReference type="SAM" id="MobiDB-lite"/>
    </source>
</evidence>
<name>A0ABR7TJG3_9BACT</name>
<evidence type="ECO:0000313" key="3">
    <source>
        <dbReference type="Proteomes" id="UP000659124"/>
    </source>
</evidence>
<keyword evidence="3" id="KW-1185">Reference proteome</keyword>
<feature type="compositionally biased region" description="Basic and acidic residues" evidence="1">
    <location>
        <begin position="294"/>
        <end position="304"/>
    </location>
</feature>
<evidence type="ECO:0000313" key="2">
    <source>
        <dbReference type="EMBL" id="MBC9930623.1"/>
    </source>
</evidence>